<gene>
    <name evidence="3" type="primary">tagE_7</name>
    <name evidence="3" type="ORF">ERS852457_04177</name>
    <name evidence="4" type="ORF">LI282_15965</name>
</gene>
<protein>
    <submittedName>
        <fullName evidence="4">Glycosyltransferase family 4 protein</fullName>
    </submittedName>
    <submittedName>
        <fullName evidence="3">Group 1 glycosyl transferase</fullName>
        <ecNumber evidence="3">2.4.1.52</ecNumber>
    </submittedName>
</protein>
<accession>A0A174NMM6</accession>
<dbReference type="RefSeq" id="WP_057251027.1">
    <property type="nucleotide sequence ID" value="NZ_CYZI01000058.1"/>
</dbReference>
<sequence length="362" mass="41601">MNIYFFIQDISLTGGTERVTVNLSNLFVSKGHKVTIISFNRGKEKVTYQPVTEVGIVYLSNEPYPIDSGYIARLRSFYHSIKALKHFFRSQINKNEENVFISQNFFANTLLWLAGESKDVLGCEHFKYDLYPKPVRALRCFVYSFFKKIIVLTDKDQTKFCKHLSQNKVVTIPNMAIAKEDFKLDLTSKTIIAVGRLHPQKGFDILISAAKDVFDKYPDWHLNIFGEGELKDALQSQIQTLGLQRNIFLKGYTDNINGEFAKSAFFVLSSRYEGFPMVLVEAMSLGMPSVAFDCPEGPAQLLAEGGGILVEKENISKLSEAMVYMIEHPDFRQKCSKHREFIKEHLSPKVIYEKWRYVFEFK</sequence>
<dbReference type="Pfam" id="PF13439">
    <property type="entry name" value="Glyco_transf_4"/>
    <property type="match status" value="1"/>
</dbReference>
<keyword evidence="3" id="KW-0328">Glycosyltransferase</keyword>
<keyword evidence="3" id="KW-0808">Transferase</keyword>
<dbReference type="Proteomes" id="UP001199363">
    <property type="component" value="Unassembled WGS sequence"/>
</dbReference>
<dbReference type="Pfam" id="PF00534">
    <property type="entry name" value="Glycos_transf_1"/>
    <property type="match status" value="1"/>
</dbReference>
<dbReference type="InterPro" id="IPR001296">
    <property type="entry name" value="Glyco_trans_1"/>
</dbReference>
<evidence type="ECO:0000313" key="3">
    <source>
        <dbReference type="EMBL" id="CUP47820.1"/>
    </source>
</evidence>
<dbReference type="InterPro" id="IPR028098">
    <property type="entry name" value="Glyco_trans_4-like_N"/>
</dbReference>
<evidence type="ECO:0000313" key="5">
    <source>
        <dbReference type="Proteomes" id="UP000095333"/>
    </source>
</evidence>
<reference evidence="3 5" key="1">
    <citation type="submission" date="2015-09" db="EMBL/GenBank/DDBJ databases">
        <authorList>
            <consortium name="Pathogen Informatics"/>
        </authorList>
    </citation>
    <scope>NUCLEOTIDE SEQUENCE [LARGE SCALE GENOMIC DNA]</scope>
    <source>
        <strain evidence="3 5">2789STDY5834842</strain>
    </source>
</reference>
<dbReference type="GO" id="GO:0047265">
    <property type="term" value="F:poly(glycerol-phosphate) alpha-glucosyltransferase activity"/>
    <property type="evidence" value="ECO:0007669"/>
    <property type="project" value="UniProtKB-EC"/>
</dbReference>
<dbReference type="AlphaFoldDB" id="A0A174NMM6"/>
<dbReference type="PANTHER" id="PTHR12526">
    <property type="entry name" value="GLYCOSYLTRANSFERASE"/>
    <property type="match status" value="1"/>
</dbReference>
<evidence type="ECO:0000259" key="2">
    <source>
        <dbReference type="Pfam" id="PF13439"/>
    </source>
</evidence>
<name>A0A174NMM6_PHOVU</name>
<dbReference type="PANTHER" id="PTHR12526:SF630">
    <property type="entry name" value="GLYCOSYLTRANSFERASE"/>
    <property type="match status" value="1"/>
</dbReference>
<reference evidence="4" key="2">
    <citation type="submission" date="2021-10" db="EMBL/GenBank/DDBJ databases">
        <title>Collection of gut derived symbiotic bacterial strains cultured from healthy donors.</title>
        <authorList>
            <person name="Lin H."/>
            <person name="Littmann E."/>
            <person name="Kohout C."/>
            <person name="Pamer E.G."/>
        </authorList>
    </citation>
    <scope>NUCLEOTIDE SEQUENCE</scope>
    <source>
        <strain evidence="4">DFI.1.167</strain>
    </source>
</reference>
<dbReference type="EMBL" id="JAJCQG010000057">
    <property type="protein sequence ID" value="MCB7282524.1"/>
    <property type="molecule type" value="Genomic_DNA"/>
</dbReference>
<proteinExistence type="predicted"/>
<evidence type="ECO:0000259" key="1">
    <source>
        <dbReference type="Pfam" id="PF00534"/>
    </source>
</evidence>
<dbReference type="CDD" id="cd03820">
    <property type="entry name" value="GT4_AmsD-like"/>
    <property type="match status" value="1"/>
</dbReference>
<dbReference type="Proteomes" id="UP000095333">
    <property type="component" value="Unassembled WGS sequence"/>
</dbReference>
<dbReference type="EMBL" id="CYZI01000058">
    <property type="protein sequence ID" value="CUP47820.1"/>
    <property type="molecule type" value="Genomic_DNA"/>
</dbReference>
<evidence type="ECO:0000313" key="4">
    <source>
        <dbReference type="EMBL" id="MCB7282524.1"/>
    </source>
</evidence>
<dbReference type="Gene3D" id="3.40.50.2000">
    <property type="entry name" value="Glycogen Phosphorylase B"/>
    <property type="match status" value="2"/>
</dbReference>
<feature type="domain" description="Glycosyl transferase family 1" evidence="1">
    <location>
        <begin position="179"/>
        <end position="337"/>
    </location>
</feature>
<dbReference type="SUPFAM" id="SSF53756">
    <property type="entry name" value="UDP-Glycosyltransferase/glycogen phosphorylase"/>
    <property type="match status" value="1"/>
</dbReference>
<dbReference type="EC" id="2.4.1.52" evidence="3"/>
<organism evidence="3 5">
    <name type="scientific">Phocaeicola vulgatus</name>
    <name type="common">Bacteroides vulgatus</name>
    <dbReference type="NCBI Taxonomy" id="821"/>
    <lineage>
        <taxon>Bacteria</taxon>
        <taxon>Pseudomonadati</taxon>
        <taxon>Bacteroidota</taxon>
        <taxon>Bacteroidia</taxon>
        <taxon>Bacteroidales</taxon>
        <taxon>Bacteroidaceae</taxon>
        <taxon>Phocaeicola</taxon>
    </lineage>
</organism>
<feature type="domain" description="Glycosyltransferase subfamily 4-like N-terminal" evidence="2">
    <location>
        <begin position="14"/>
        <end position="174"/>
    </location>
</feature>